<dbReference type="Gene3D" id="2.60.40.10">
    <property type="entry name" value="Immunoglobulins"/>
    <property type="match status" value="3"/>
</dbReference>
<evidence type="ECO:0000256" key="3">
    <source>
        <dbReference type="ARBA" id="ARBA00023157"/>
    </source>
</evidence>
<accession>A0A8I6S6E1</accession>
<dbReference type="Pfam" id="PF08205">
    <property type="entry name" value="C2-set_2"/>
    <property type="match status" value="1"/>
</dbReference>
<evidence type="ECO:0000256" key="4">
    <source>
        <dbReference type="ARBA" id="ARBA00023180"/>
    </source>
</evidence>
<keyword evidence="2" id="KW-0472">Membrane</keyword>
<dbReference type="OrthoDB" id="9442762at2759"/>
<organism evidence="8 9">
    <name type="scientific">Cimex lectularius</name>
    <name type="common">Bed bug</name>
    <name type="synonym">Acanthia lectularia</name>
    <dbReference type="NCBI Taxonomy" id="79782"/>
    <lineage>
        <taxon>Eukaryota</taxon>
        <taxon>Metazoa</taxon>
        <taxon>Ecdysozoa</taxon>
        <taxon>Arthropoda</taxon>
        <taxon>Hexapoda</taxon>
        <taxon>Insecta</taxon>
        <taxon>Pterygota</taxon>
        <taxon>Neoptera</taxon>
        <taxon>Paraneoptera</taxon>
        <taxon>Hemiptera</taxon>
        <taxon>Heteroptera</taxon>
        <taxon>Panheteroptera</taxon>
        <taxon>Cimicomorpha</taxon>
        <taxon>Cimicidae</taxon>
        <taxon>Cimex</taxon>
    </lineage>
</organism>
<dbReference type="InterPro" id="IPR003599">
    <property type="entry name" value="Ig_sub"/>
</dbReference>
<comment type="subcellular location">
    <subcellularLocation>
        <location evidence="1">Membrane</location>
        <topology evidence="1">Single-pass type I membrane protein</topology>
    </subcellularLocation>
</comment>
<proteinExistence type="predicted"/>
<feature type="domain" description="Ig-like" evidence="7">
    <location>
        <begin position="31"/>
        <end position="91"/>
    </location>
</feature>
<dbReference type="SMART" id="SM00408">
    <property type="entry name" value="IGc2"/>
    <property type="match status" value="3"/>
</dbReference>
<evidence type="ECO:0000259" key="7">
    <source>
        <dbReference type="PROSITE" id="PS50835"/>
    </source>
</evidence>
<reference evidence="8" key="1">
    <citation type="submission" date="2022-01" db="UniProtKB">
        <authorList>
            <consortium name="EnsemblMetazoa"/>
        </authorList>
    </citation>
    <scope>IDENTIFICATION</scope>
</reference>
<keyword evidence="5" id="KW-0393">Immunoglobulin domain</keyword>
<dbReference type="InterPro" id="IPR051275">
    <property type="entry name" value="Cell_adhesion_signaling"/>
</dbReference>
<dbReference type="InterPro" id="IPR007110">
    <property type="entry name" value="Ig-like_dom"/>
</dbReference>
<keyword evidence="9" id="KW-1185">Reference proteome</keyword>
<dbReference type="InterPro" id="IPR003598">
    <property type="entry name" value="Ig_sub2"/>
</dbReference>
<dbReference type="Pfam" id="PF13927">
    <property type="entry name" value="Ig_3"/>
    <property type="match status" value="2"/>
</dbReference>
<dbReference type="RefSeq" id="XP_014256643.1">
    <property type="nucleotide sequence ID" value="XM_014401157.2"/>
</dbReference>
<dbReference type="GeneID" id="106670641"/>
<dbReference type="InterPro" id="IPR013783">
    <property type="entry name" value="Ig-like_fold"/>
</dbReference>
<evidence type="ECO:0000256" key="6">
    <source>
        <dbReference type="SAM" id="SignalP"/>
    </source>
</evidence>
<evidence type="ECO:0000256" key="1">
    <source>
        <dbReference type="ARBA" id="ARBA00004479"/>
    </source>
</evidence>
<dbReference type="InterPro" id="IPR036179">
    <property type="entry name" value="Ig-like_dom_sf"/>
</dbReference>
<feature type="signal peptide" evidence="6">
    <location>
        <begin position="1"/>
        <end position="18"/>
    </location>
</feature>
<feature type="domain" description="Ig-like" evidence="7">
    <location>
        <begin position="106"/>
        <end position="210"/>
    </location>
</feature>
<keyword evidence="3" id="KW-1015">Disulfide bond</keyword>
<dbReference type="GO" id="GO:0005911">
    <property type="term" value="C:cell-cell junction"/>
    <property type="evidence" value="ECO:0007669"/>
    <property type="project" value="TreeGrafter"/>
</dbReference>
<dbReference type="InterPro" id="IPR013162">
    <property type="entry name" value="CD80_C2-set"/>
</dbReference>
<dbReference type="GO" id="GO:0050839">
    <property type="term" value="F:cell adhesion molecule binding"/>
    <property type="evidence" value="ECO:0007669"/>
    <property type="project" value="TreeGrafter"/>
</dbReference>
<feature type="chain" id="PRO_5035251552" description="Ig-like domain-containing protein" evidence="6">
    <location>
        <begin position="19"/>
        <end position="542"/>
    </location>
</feature>
<dbReference type="PANTHER" id="PTHR11640:SF155">
    <property type="entry name" value="IG-LIKE DOMAIN-CONTAINING PROTEIN"/>
    <property type="match status" value="1"/>
</dbReference>
<dbReference type="PANTHER" id="PTHR11640">
    <property type="entry name" value="NEPHRIN"/>
    <property type="match status" value="1"/>
</dbReference>
<keyword evidence="4" id="KW-0325">Glycoprotein</keyword>
<dbReference type="GO" id="GO:0005886">
    <property type="term" value="C:plasma membrane"/>
    <property type="evidence" value="ECO:0007669"/>
    <property type="project" value="TreeGrafter"/>
</dbReference>
<dbReference type="AlphaFoldDB" id="A0A8I6S6E1"/>
<dbReference type="CTD" id="36521"/>
<evidence type="ECO:0000256" key="2">
    <source>
        <dbReference type="ARBA" id="ARBA00023136"/>
    </source>
</evidence>
<sequence>MDTARFLLTALLIAAALANSVVGDYGVEVRVREGGRAVLPCRGSSAGTNGAIAWKHRGEPIGQDPRYHPDRSASSLIITRVRPTDSGPWSCSQHAPPVNLVVLEPPRAPYLLIDSRRLDPGNLFVPVKENSKLSVECVVEGGSPAPGLHWLLVPPPGSTSPPGLNQQESAPAATQGFTRSVASIPRVLRDHHNSTVACIVTHQTLPAPLNASILLDVQFTPSFAITRVPGFGIPLREGIPVSLKCDVDSNPPSLPVWQKDDGAPPVEQSNDGFLNFTSLKREHNGWYKCTTRHLLSTYSSIGYFLNVRYGDGEMNPGDIEVGGSTEAATGSGNAVEVSVGGAVQLECGGNERGCWGRVSTSGQVSPLGQGAPLSIHSVLYQQAGHYRCYAPEPDRLNAWRTHNVHLKVTGVPMVLARNLSKVAEVGDAISLLAEYCASPSATKVLWILPTARVIAPGTTLWGITAHNITNGNWTNCHKALLTVDRVGKEHEGEFSLLVWSGRGIGQTTIRLNVTGNGDTSAGRGMASSSALLVAVIAIARIC</sequence>
<dbReference type="Proteomes" id="UP000494040">
    <property type="component" value="Unassembled WGS sequence"/>
</dbReference>
<dbReference type="SUPFAM" id="SSF48726">
    <property type="entry name" value="Immunoglobulin"/>
    <property type="match status" value="4"/>
</dbReference>
<name>A0A8I6S6E1_CIMLE</name>
<dbReference type="EnsemblMetazoa" id="XM_014401157.2">
    <property type="protein sequence ID" value="XP_014256643.1"/>
    <property type="gene ID" value="LOC106670641"/>
</dbReference>
<dbReference type="GO" id="GO:0098609">
    <property type="term" value="P:cell-cell adhesion"/>
    <property type="evidence" value="ECO:0007669"/>
    <property type="project" value="TreeGrafter"/>
</dbReference>
<dbReference type="KEGG" id="clec:106670641"/>
<keyword evidence="6" id="KW-0732">Signal</keyword>
<evidence type="ECO:0000313" key="9">
    <source>
        <dbReference type="Proteomes" id="UP000494040"/>
    </source>
</evidence>
<evidence type="ECO:0000313" key="8">
    <source>
        <dbReference type="EnsemblMetazoa" id="XP_014256643.1"/>
    </source>
</evidence>
<evidence type="ECO:0000256" key="5">
    <source>
        <dbReference type="ARBA" id="ARBA00023319"/>
    </source>
</evidence>
<dbReference type="PROSITE" id="PS50835">
    <property type="entry name" value="IG_LIKE"/>
    <property type="match status" value="3"/>
</dbReference>
<feature type="domain" description="Ig-like" evidence="7">
    <location>
        <begin position="221"/>
        <end position="302"/>
    </location>
</feature>
<dbReference type="OMA" id="HNATIAC"/>
<dbReference type="SMART" id="SM00409">
    <property type="entry name" value="IG"/>
    <property type="match status" value="4"/>
</dbReference>
<protein>
    <recommendedName>
        <fullName evidence="7">Ig-like domain-containing protein</fullName>
    </recommendedName>
</protein>